<dbReference type="GO" id="GO:0016887">
    <property type="term" value="F:ATP hydrolysis activity"/>
    <property type="evidence" value="ECO:0007669"/>
    <property type="project" value="InterPro"/>
</dbReference>
<dbReference type="InterPro" id="IPR056264">
    <property type="entry name" value="R2_ABCA1-4-like"/>
</dbReference>
<evidence type="ECO:0000313" key="3">
    <source>
        <dbReference type="EMBL" id="KAK8757457.1"/>
    </source>
</evidence>
<dbReference type="Pfam" id="PF23321">
    <property type="entry name" value="R1_ABCA1"/>
    <property type="match status" value="1"/>
</dbReference>
<dbReference type="Gene3D" id="3.40.50.300">
    <property type="entry name" value="P-loop containing nucleotide triphosphate hydrolases"/>
    <property type="match status" value="2"/>
</dbReference>
<keyword evidence="1" id="KW-1133">Transmembrane helix</keyword>
<accession>A0AAQ4D4R7</accession>
<evidence type="ECO:0000256" key="1">
    <source>
        <dbReference type="SAM" id="Phobius"/>
    </source>
</evidence>
<feature type="transmembrane region" description="Helical" evidence="1">
    <location>
        <begin position="79"/>
        <end position="98"/>
    </location>
</feature>
<reference evidence="3 4" key="1">
    <citation type="journal article" date="2023" name="Arcadia Sci">
        <title>De novo assembly of a long-read Amblyomma americanum tick genome.</title>
        <authorList>
            <person name="Chou S."/>
            <person name="Poskanzer K.E."/>
            <person name="Rollins M."/>
            <person name="Thuy-Boun P.S."/>
        </authorList>
    </citation>
    <scope>NUCLEOTIDE SEQUENCE [LARGE SCALE GENOMIC DNA]</scope>
    <source>
        <strain evidence="3">F_SG_1</strain>
        <tissue evidence="3">Salivary glands</tissue>
    </source>
</reference>
<dbReference type="PANTHER" id="PTHR19229">
    <property type="entry name" value="ATP-BINDING CASSETTE TRANSPORTER SUBFAMILY A ABCA"/>
    <property type="match status" value="1"/>
</dbReference>
<proteinExistence type="predicted"/>
<dbReference type="GO" id="GO:0005524">
    <property type="term" value="F:ATP binding"/>
    <property type="evidence" value="ECO:0007669"/>
    <property type="project" value="InterPro"/>
</dbReference>
<organism evidence="3 4">
    <name type="scientific">Amblyomma americanum</name>
    <name type="common">Lone star tick</name>
    <dbReference type="NCBI Taxonomy" id="6943"/>
    <lineage>
        <taxon>Eukaryota</taxon>
        <taxon>Metazoa</taxon>
        <taxon>Ecdysozoa</taxon>
        <taxon>Arthropoda</taxon>
        <taxon>Chelicerata</taxon>
        <taxon>Arachnida</taxon>
        <taxon>Acari</taxon>
        <taxon>Parasitiformes</taxon>
        <taxon>Ixodida</taxon>
        <taxon>Ixodoidea</taxon>
        <taxon>Ixodidae</taxon>
        <taxon>Amblyomminae</taxon>
        <taxon>Amblyomma</taxon>
    </lineage>
</organism>
<sequence>MGVSDWVYWASHYLTSFFMHLIIVTLMLLFVCVKRNTEGRAFIQYSDPTLVFVILMFFCSQCLVHGIFLSTFFVNQHSAIAGAMLYWTFSCVMPFLMLEHGGGQGYYYIERKDKLLTAIFPGMSLHWSFRVLERFEKFVEHGANWGNFYDHDATPDNVTLAEIVFIGSMFDFTLAALLWYLDNVFSLGPGVHKPVYFPLMIRYWIPSRSFARAPARTAQELPNFENEPVDQPVAVDLVHVCKLVIMDEPTTNMDPEGRREIWEILLKLRRTTCILLTTHNLDEADVVGDRIAIMANGRIRNLLWYNGQIQHSALLTVGAYNDARLRNITGVEGAQFTFDVTDTGNVASATREEGEFVDSQNTYREILPKVLRSIFFPLVSSLMCSNFVLFPIAERALQGLSFTVRAGECFGLLGVNGVGKTTTFRILTGELLPHAGDAYIRPFSAVRDTRQFQRYLGYCPQKDGLLDMLTGVETLLFFVRLRGIAMTKEYLDALLDIFHLEEIADQLVSTYSLSDVEFLCNRIAILGDGTLQCLGSLAQLKEKFGKGYTITVNIYPDHKDDKYYQRELSAAICSNFPLAELVHTYEGVLEFRMSRVRMPWSQMFARMAGIKRLFKLKEFFIADTSLAQIFRSVTRKEASEAAAAAEKKLQQQPAVAGRITSTLGF</sequence>
<keyword evidence="1" id="KW-0472">Membrane</keyword>
<dbReference type="Proteomes" id="UP001321473">
    <property type="component" value="Unassembled WGS sequence"/>
</dbReference>
<comment type="caution">
    <text evidence="3">The sequence shown here is derived from an EMBL/GenBank/DDBJ whole genome shotgun (WGS) entry which is preliminary data.</text>
</comment>
<name>A0AAQ4D4R7_AMBAM</name>
<dbReference type="GO" id="GO:0005319">
    <property type="term" value="F:lipid transporter activity"/>
    <property type="evidence" value="ECO:0007669"/>
    <property type="project" value="TreeGrafter"/>
</dbReference>
<dbReference type="PANTHER" id="PTHR19229:SF250">
    <property type="entry name" value="ABC TRANSPORTER DOMAIN-CONTAINING PROTEIN-RELATED"/>
    <property type="match status" value="1"/>
</dbReference>
<dbReference type="GO" id="GO:0140359">
    <property type="term" value="F:ABC-type transporter activity"/>
    <property type="evidence" value="ECO:0007669"/>
    <property type="project" value="InterPro"/>
</dbReference>
<dbReference type="InterPro" id="IPR027417">
    <property type="entry name" value="P-loop_NTPase"/>
</dbReference>
<feature type="transmembrane region" description="Helical" evidence="1">
    <location>
        <begin position="6"/>
        <end position="30"/>
    </location>
</feature>
<gene>
    <name evidence="3" type="ORF">V5799_004908</name>
</gene>
<protein>
    <recommendedName>
        <fullName evidence="2">ABC transporter domain-containing protein</fullName>
    </recommendedName>
</protein>
<dbReference type="SUPFAM" id="SSF52540">
    <property type="entry name" value="P-loop containing nucleoside triphosphate hydrolases"/>
    <property type="match status" value="2"/>
</dbReference>
<evidence type="ECO:0000313" key="4">
    <source>
        <dbReference type="Proteomes" id="UP001321473"/>
    </source>
</evidence>
<dbReference type="EMBL" id="JARKHS020035174">
    <property type="protein sequence ID" value="KAK8757457.1"/>
    <property type="molecule type" value="Genomic_DNA"/>
</dbReference>
<dbReference type="GO" id="GO:0016020">
    <property type="term" value="C:membrane"/>
    <property type="evidence" value="ECO:0007669"/>
    <property type="project" value="InterPro"/>
</dbReference>
<feature type="domain" description="ABC transporter" evidence="2">
    <location>
        <begin position="382"/>
        <end position="642"/>
    </location>
</feature>
<dbReference type="Pfam" id="PF00005">
    <property type="entry name" value="ABC_tran"/>
    <property type="match status" value="1"/>
</dbReference>
<evidence type="ECO:0000259" key="2">
    <source>
        <dbReference type="PROSITE" id="PS50893"/>
    </source>
</evidence>
<keyword evidence="1" id="KW-0812">Transmembrane</keyword>
<dbReference type="AlphaFoldDB" id="A0AAQ4D4R7"/>
<dbReference type="InterPro" id="IPR003439">
    <property type="entry name" value="ABC_transporter-like_ATP-bd"/>
</dbReference>
<dbReference type="PROSITE" id="PS50893">
    <property type="entry name" value="ABC_TRANSPORTER_2"/>
    <property type="match status" value="1"/>
</dbReference>
<keyword evidence="4" id="KW-1185">Reference proteome</keyword>
<dbReference type="InterPro" id="IPR026082">
    <property type="entry name" value="ABCA"/>
</dbReference>
<feature type="transmembrane region" description="Helical" evidence="1">
    <location>
        <begin position="50"/>
        <end position="73"/>
    </location>
</feature>